<feature type="chain" id="PRO_5045942660" evidence="1">
    <location>
        <begin position="21"/>
        <end position="48"/>
    </location>
</feature>
<keyword evidence="3" id="KW-1185">Reference proteome</keyword>
<gene>
    <name evidence="2" type="ORF">KIMH_02130</name>
</gene>
<evidence type="ECO:0000313" key="3">
    <source>
        <dbReference type="Proteomes" id="UP001321748"/>
    </source>
</evidence>
<sequence>MFNVLLAGLLSISLASPAGMYDGDASNAMLDTQPQVTMAKSEATCDRE</sequence>
<feature type="signal peptide" evidence="1">
    <location>
        <begin position="1"/>
        <end position="20"/>
    </location>
</feature>
<keyword evidence="1" id="KW-0732">Signal</keyword>
<reference evidence="2 3" key="1">
    <citation type="journal article" date="2023" name="Microbiol. Spectr.">
        <title>Symbiosis of Carpenter Bees with Uncharacterized Lactic Acid Bacteria Showing NAD Auxotrophy.</title>
        <authorList>
            <person name="Kawasaki S."/>
            <person name="Ozawa K."/>
            <person name="Mori T."/>
            <person name="Yamamoto A."/>
            <person name="Ito M."/>
            <person name="Ohkuma M."/>
            <person name="Sakamoto M."/>
            <person name="Matsutani M."/>
        </authorList>
    </citation>
    <scope>NUCLEOTIDE SEQUENCE [LARGE SCALE GENOMIC DNA]</scope>
    <source>
        <strain evidence="2 3">KimH</strain>
    </source>
</reference>
<accession>A0ABM8BB14</accession>
<evidence type="ECO:0000256" key="1">
    <source>
        <dbReference type="SAM" id="SignalP"/>
    </source>
</evidence>
<dbReference type="RefSeq" id="WP_317643122.1">
    <property type="nucleotide sequence ID" value="NZ_AP026800.1"/>
</dbReference>
<dbReference type="Proteomes" id="UP001321748">
    <property type="component" value="Chromosome"/>
</dbReference>
<organism evidence="2 3">
    <name type="scientific">Bombiscardovia apis</name>
    <dbReference type="NCBI Taxonomy" id="2932182"/>
    <lineage>
        <taxon>Bacteria</taxon>
        <taxon>Bacillati</taxon>
        <taxon>Actinomycetota</taxon>
        <taxon>Actinomycetes</taxon>
        <taxon>Bifidobacteriales</taxon>
        <taxon>Bifidobacteriaceae</taxon>
        <taxon>Bombiscardovia</taxon>
    </lineage>
</organism>
<dbReference type="EMBL" id="AP026800">
    <property type="protein sequence ID" value="BDR54102.1"/>
    <property type="molecule type" value="Genomic_DNA"/>
</dbReference>
<proteinExistence type="predicted"/>
<name>A0ABM8BB14_9BIFI</name>
<protein>
    <submittedName>
        <fullName evidence="2">Uncharacterized protein</fullName>
    </submittedName>
</protein>
<evidence type="ECO:0000313" key="2">
    <source>
        <dbReference type="EMBL" id="BDR54102.1"/>
    </source>
</evidence>